<evidence type="ECO:0000259" key="2">
    <source>
        <dbReference type="Pfam" id="PF20233"/>
    </source>
</evidence>
<dbReference type="OrthoDB" id="3559580at2759"/>
<name>A0A8H8UG36_9HELO</name>
<dbReference type="EMBL" id="QGMI01000307">
    <property type="protein sequence ID" value="TVY42853.1"/>
    <property type="molecule type" value="Genomic_DNA"/>
</dbReference>
<organism evidence="3 4">
    <name type="scientific">Lachnellula occidentalis</name>
    <dbReference type="NCBI Taxonomy" id="215460"/>
    <lineage>
        <taxon>Eukaryota</taxon>
        <taxon>Fungi</taxon>
        <taxon>Dikarya</taxon>
        <taxon>Ascomycota</taxon>
        <taxon>Pezizomycotina</taxon>
        <taxon>Leotiomycetes</taxon>
        <taxon>Helotiales</taxon>
        <taxon>Lachnaceae</taxon>
        <taxon>Lachnellula</taxon>
    </lineage>
</organism>
<feature type="compositionally biased region" description="Low complexity" evidence="1">
    <location>
        <begin position="47"/>
        <end position="56"/>
    </location>
</feature>
<sequence>MPSNKGKAIDKSTQWSEWCWDDRGFHFSSRHGPTGLLEYSYKYPESTATAQQQQQTPRTPGEHFILGNVSTTPLSSGGPSGDSYASREGPYSGTARTNSSTGTSGASSYQSPPASKYGLDSYYTTASTGGTRPSSSTTSNTSYSSQSARSPSSSSNYGSLNSYEPSVKTSNPEYSSSSKNYDASEVNSAFRGMSLKSPSSTIHEQGYIASSSAQNLYQPQTPSNHIGRDPNSPDKERLDPRYRCIGEKEQRKFWKVGRVFMMLWTEPAAEGSTRNGTHYSKVWLDQGVYSEIRRFVVLKEGYGNSICSPIHTYNGQATLKPNLPERQQHAIIYTSRECPPETAYKLNDGTIVKENLSKDPIKVRREQDGPEGDLGECSRLNYSKIYTVEHYIRVLKIGMVETNCIPSLTANSYVTSSATPIEKPTKLPSNDPNGTREKEKRSRGKDKDSKRSRH</sequence>
<gene>
    <name evidence="3" type="ORF">LOCC1_G007725</name>
</gene>
<accession>A0A8H8UG36</accession>
<proteinExistence type="predicted"/>
<feature type="compositionally biased region" description="Polar residues" evidence="1">
    <location>
        <begin position="167"/>
        <end position="181"/>
    </location>
</feature>
<evidence type="ECO:0000256" key="1">
    <source>
        <dbReference type="SAM" id="MobiDB-lite"/>
    </source>
</evidence>
<comment type="caution">
    <text evidence="3">The sequence shown here is derived from an EMBL/GenBank/DDBJ whole genome shotgun (WGS) entry which is preliminary data.</text>
</comment>
<dbReference type="InterPro" id="IPR046497">
    <property type="entry name" value="DUF6590"/>
</dbReference>
<feature type="compositionally biased region" description="Basic and acidic residues" evidence="1">
    <location>
        <begin position="434"/>
        <end position="454"/>
    </location>
</feature>
<reference evidence="3 4" key="1">
    <citation type="submission" date="2018-05" db="EMBL/GenBank/DDBJ databases">
        <title>Genome sequencing and assembly of the regulated plant pathogen Lachnellula willkommii and related sister species for the development of diagnostic species identification markers.</title>
        <authorList>
            <person name="Giroux E."/>
            <person name="Bilodeau G."/>
        </authorList>
    </citation>
    <scope>NUCLEOTIDE SEQUENCE [LARGE SCALE GENOMIC DNA]</scope>
    <source>
        <strain evidence="3 4">CBS 160.35</strain>
    </source>
</reference>
<dbReference type="Pfam" id="PF20233">
    <property type="entry name" value="DUF6590"/>
    <property type="match status" value="1"/>
</dbReference>
<feature type="domain" description="DUF6590" evidence="2">
    <location>
        <begin position="251"/>
        <end position="409"/>
    </location>
</feature>
<feature type="compositionally biased region" description="Polar residues" evidence="1">
    <location>
        <begin position="215"/>
        <end position="224"/>
    </location>
</feature>
<feature type="compositionally biased region" description="Low complexity" evidence="1">
    <location>
        <begin position="92"/>
        <end position="108"/>
    </location>
</feature>
<feature type="compositionally biased region" description="Low complexity" evidence="1">
    <location>
        <begin position="70"/>
        <end position="83"/>
    </location>
</feature>
<feature type="region of interest" description="Disordered" evidence="1">
    <location>
        <begin position="45"/>
        <end position="181"/>
    </location>
</feature>
<protein>
    <recommendedName>
        <fullName evidence="2">DUF6590 domain-containing protein</fullName>
    </recommendedName>
</protein>
<dbReference type="AlphaFoldDB" id="A0A8H8UG36"/>
<keyword evidence="4" id="KW-1185">Reference proteome</keyword>
<evidence type="ECO:0000313" key="3">
    <source>
        <dbReference type="EMBL" id="TVY42853.1"/>
    </source>
</evidence>
<feature type="compositionally biased region" description="Low complexity" evidence="1">
    <location>
        <begin position="124"/>
        <end position="163"/>
    </location>
</feature>
<feature type="region of interest" description="Disordered" evidence="1">
    <location>
        <begin position="215"/>
        <end position="239"/>
    </location>
</feature>
<evidence type="ECO:0000313" key="4">
    <source>
        <dbReference type="Proteomes" id="UP000443090"/>
    </source>
</evidence>
<feature type="compositionally biased region" description="Basic and acidic residues" evidence="1">
    <location>
        <begin position="226"/>
        <end position="239"/>
    </location>
</feature>
<feature type="region of interest" description="Disordered" evidence="1">
    <location>
        <begin position="415"/>
        <end position="454"/>
    </location>
</feature>
<dbReference type="Proteomes" id="UP000443090">
    <property type="component" value="Unassembled WGS sequence"/>
</dbReference>